<gene>
    <name evidence="2" type="ORF">LSTR_LSTR003651</name>
</gene>
<feature type="transmembrane region" description="Helical" evidence="1">
    <location>
        <begin position="53"/>
        <end position="75"/>
    </location>
</feature>
<dbReference type="InParanoid" id="A0A482XAV5"/>
<keyword evidence="3" id="KW-1185">Reference proteome</keyword>
<dbReference type="OrthoDB" id="8196450at2759"/>
<dbReference type="EMBL" id="QKKF02013937">
    <property type="protein sequence ID" value="RZF42827.1"/>
    <property type="molecule type" value="Genomic_DNA"/>
</dbReference>
<comment type="caution">
    <text evidence="2">The sequence shown here is derived from an EMBL/GenBank/DDBJ whole genome shotgun (WGS) entry which is preliminary data.</text>
</comment>
<evidence type="ECO:0000256" key="1">
    <source>
        <dbReference type="SAM" id="Phobius"/>
    </source>
</evidence>
<proteinExistence type="predicted"/>
<name>A0A482XAV5_LAOST</name>
<reference evidence="2 3" key="1">
    <citation type="journal article" date="2017" name="Gigascience">
        <title>Genome sequence of the small brown planthopper, Laodelphax striatellus.</title>
        <authorList>
            <person name="Zhu J."/>
            <person name="Jiang F."/>
            <person name="Wang X."/>
            <person name="Yang P."/>
            <person name="Bao Y."/>
            <person name="Zhao W."/>
            <person name="Wang W."/>
            <person name="Lu H."/>
            <person name="Wang Q."/>
            <person name="Cui N."/>
            <person name="Li J."/>
            <person name="Chen X."/>
            <person name="Luo L."/>
            <person name="Yu J."/>
            <person name="Kang L."/>
            <person name="Cui F."/>
        </authorList>
    </citation>
    <scope>NUCLEOTIDE SEQUENCE [LARGE SCALE GENOMIC DNA]</scope>
    <source>
        <strain evidence="2">Lst14</strain>
    </source>
</reference>
<organism evidence="2 3">
    <name type="scientific">Laodelphax striatellus</name>
    <name type="common">Small brown planthopper</name>
    <name type="synonym">Delphax striatella</name>
    <dbReference type="NCBI Taxonomy" id="195883"/>
    <lineage>
        <taxon>Eukaryota</taxon>
        <taxon>Metazoa</taxon>
        <taxon>Ecdysozoa</taxon>
        <taxon>Arthropoda</taxon>
        <taxon>Hexapoda</taxon>
        <taxon>Insecta</taxon>
        <taxon>Pterygota</taxon>
        <taxon>Neoptera</taxon>
        <taxon>Paraneoptera</taxon>
        <taxon>Hemiptera</taxon>
        <taxon>Auchenorrhyncha</taxon>
        <taxon>Fulgoroidea</taxon>
        <taxon>Delphacidae</taxon>
        <taxon>Criomorphinae</taxon>
        <taxon>Laodelphax</taxon>
    </lineage>
</organism>
<keyword evidence="1" id="KW-0472">Membrane</keyword>
<keyword evidence="1" id="KW-1133">Transmembrane helix</keyword>
<protein>
    <submittedName>
        <fullName evidence="2">Uncharacterized protein</fullName>
    </submittedName>
</protein>
<evidence type="ECO:0000313" key="2">
    <source>
        <dbReference type="EMBL" id="RZF42827.1"/>
    </source>
</evidence>
<keyword evidence="1" id="KW-0812">Transmembrane</keyword>
<dbReference type="AlphaFoldDB" id="A0A482XAV5"/>
<dbReference type="Proteomes" id="UP000291343">
    <property type="component" value="Unassembled WGS sequence"/>
</dbReference>
<evidence type="ECO:0000313" key="3">
    <source>
        <dbReference type="Proteomes" id="UP000291343"/>
    </source>
</evidence>
<accession>A0A482XAV5</accession>
<sequence>MSGKHWAGRVVAAVQILSWLAVSALLLNKGLTNISNAATVAEQGKEPRGMTSGVVMVATASFMLLVSPTILLIKFMDARRRRKRMQISRDDLPPSYEQVMESAPRYSTLFPNAGSEIHEQLLESRTIDPQPTIIAMNSGHREVNPAFTPHNYVQKLVVVVGLEKSDVT</sequence>